<feature type="chain" id="PRO_5043986749" evidence="1">
    <location>
        <begin position="20"/>
        <end position="930"/>
    </location>
</feature>
<reference evidence="3" key="1">
    <citation type="journal article" date="2024" name="Int. J. Syst. Evol. Microbiol.">
        <title>Methylomarinovum tepidoasis sp. nov., a moderately thermophilic methanotroph of the family Methylothermaceae isolated from a deep-sea hydrothermal field.</title>
        <authorList>
            <person name="Hirayama H."/>
            <person name="Takaki Y."/>
            <person name="Abe M."/>
            <person name="Miyazaki M."/>
            <person name="Uematsu K."/>
            <person name="Matsui Y."/>
            <person name="Takai K."/>
        </authorList>
    </citation>
    <scope>NUCLEOTIDE SEQUENCE [LARGE SCALE GENOMIC DNA]</scope>
    <source>
        <strain evidence="3">IN45</strain>
    </source>
</reference>
<keyword evidence="3" id="KW-1185">Reference proteome</keyword>
<dbReference type="SUPFAM" id="SSF48695">
    <property type="entry name" value="Multiheme cytochromes"/>
    <property type="match status" value="1"/>
</dbReference>
<dbReference type="InterPro" id="IPR036280">
    <property type="entry name" value="Multihaem_cyt_sf"/>
</dbReference>
<feature type="signal peptide" evidence="1">
    <location>
        <begin position="1"/>
        <end position="19"/>
    </location>
</feature>
<dbReference type="RefSeq" id="WP_286291394.1">
    <property type="nucleotide sequence ID" value="NZ_AP024718.1"/>
</dbReference>
<proteinExistence type="predicted"/>
<dbReference type="AlphaFoldDB" id="A0AAU9CAY0"/>
<dbReference type="KEGG" id="meiy:MIN45_P1487"/>
<accession>A0AAU9CAY0</accession>
<dbReference type="EMBL" id="AP024718">
    <property type="protein sequence ID" value="BCX89117.1"/>
    <property type="molecule type" value="Genomic_DNA"/>
</dbReference>
<evidence type="ECO:0000313" key="2">
    <source>
        <dbReference type="EMBL" id="BCX89117.1"/>
    </source>
</evidence>
<name>A0AAU9CAY0_9GAMM</name>
<evidence type="ECO:0000256" key="1">
    <source>
        <dbReference type="SAM" id="SignalP"/>
    </source>
</evidence>
<organism evidence="2 3">
    <name type="scientific">Methylomarinovum tepidoasis</name>
    <dbReference type="NCBI Taxonomy" id="2840183"/>
    <lineage>
        <taxon>Bacteria</taxon>
        <taxon>Pseudomonadati</taxon>
        <taxon>Pseudomonadota</taxon>
        <taxon>Gammaproteobacteria</taxon>
        <taxon>Methylococcales</taxon>
        <taxon>Methylothermaceae</taxon>
        <taxon>Methylomarinovum</taxon>
    </lineage>
</organism>
<protein>
    <submittedName>
        <fullName evidence="2">Uncharacterized protein</fullName>
    </submittedName>
</protein>
<dbReference type="Proteomes" id="UP001321450">
    <property type="component" value="Chromosome"/>
</dbReference>
<gene>
    <name evidence="2" type="ORF">MIN45_P1487</name>
</gene>
<keyword evidence="1" id="KW-0732">Signal</keyword>
<evidence type="ECO:0000313" key="3">
    <source>
        <dbReference type="Proteomes" id="UP001321450"/>
    </source>
</evidence>
<sequence>MKKRYVWLLLGLGFGPAQAKVNWIDKPVEHPAIPLLDENGKHVLESGMPYSPRKSCAGSGCHDYDKITSAYHFEMGRDEARDDFGKFSPFLGAKSLVSPGWFGGFNCMGGSIPTFLANKSNGYKEMIRDYGAAGFIGCSSCHAGGGFGEKDREGIRYTDRDPATIPLWDGDYYNRGTDENNQKTDKSVVAKWDWHKSGLLEADCMWCHMSPDEVKLPDERMSLSRGIIGAYRNARREFISGGWFRYAANTAWEFVPTVDGKQLLTIERDWSEDGKSYELKTGEDGNPVIHWNPEAFDENGRIHVKMLRFPESDNCMSCHVTSNSRRGFYGYGDNARMELGEDGTLVEDYQDDVHKDKDLGEYWHGESRIMDNCNVCHSRAYLKTRHENVNLDQDHNFMKGNSDMDIRNDLDFSADLRTCEYCHVEGRNPRGEPAVIPSGQDSLLAAHLERWKNSGYMTGYSQQSLNRVVQTHFNVLNCQTCHITGKKGRGGRPLQIMYRYRDDVDGKRKIVPYNPRLRYLWIDTTTGWALTRYERGLVTKQQVDENGEPIKDGRNFVFDIVDPETGEKLPGTVLGRVSHGSLRIGDPTDADGYRSLKRAYDKLMQMRHGPQLNGRNPDVKLVWLESNEYIISHNVRPAADSVPCGDCHARKQDGSYSSLLKEDGILGSGNSKYVATLPDPKLVEEGVVVLGMPYMRIDGDGAIYENEKDILFTTLANPFMTVNDAPESRFFGGFLRKMPLKRVTGLSGLPPETVRQYGQRYGEDTPLYALVPRYGKDTLRKTIVALPVNTVTDALAPKWRAELLLFPRSAQLTDLLHSRGFGDLASDVIHVSMLDDHKRAITDLFGNRLIVKLPYRGRAGNVNGIEVLMSVDGREIHRIDPQDIVDFVPATQASGERLPGSQVSNPDLDVEDGYVIFLADQPGFFAVVDR</sequence>